<dbReference type="InterPro" id="IPR001867">
    <property type="entry name" value="OmpR/PhoB-type_DNA-bd"/>
</dbReference>
<name>A0A2P2FR56_AMYLU</name>
<dbReference type="PANTHER" id="PTHR35807">
    <property type="entry name" value="TRANSCRIPTIONAL REGULATOR REDD-RELATED"/>
    <property type="match status" value="1"/>
</dbReference>
<gene>
    <name evidence="8" type="ORF">BB31_21165</name>
</gene>
<dbReference type="EMBL" id="JFBM01000019">
    <property type="protein sequence ID" value="KFU79160.1"/>
    <property type="molecule type" value="Genomic_DNA"/>
</dbReference>
<dbReference type="InterPro" id="IPR005158">
    <property type="entry name" value="BTAD"/>
</dbReference>
<dbReference type="InterPro" id="IPR036388">
    <property type="entry name" value="WH-like_DNA-bd_sf"/>
</dbReference>
<dbReference type="Pfam" id="PF03704">
    <property type="entry name" value="BTAD"/>
    <property type="match status" value="1"/>
</dbReference>
<protein>
    <submittedName>
        <fullName evidence="8">SARP family transcriptional regulator</fullName>
    </submittedName>
</protein>
<evidence type="ECO:0000313" key="8">
    <source>
        <dbReference type="EMBL" id="KFU79160.1"/>
    </source>
</evidence>
<evidence type="ECO:0000256" key="4">
    <source>
        <dbReference type="ARBA" id="ARBA00023163"/>
    </source>
</evidence>
<comment type="caution">
    <text evidence="8">The sequence shown here is derived from an EMBL/GenBank/DDBJ whole genome shotgun (WGS) entry which is preliminary data.</text>
</comment>
<dbReference type="InterPro" id="IPR016032">
    <property type="entry name" value="Sig_transdc_resp-reg_C-effctor"/>
</dbReference>
<keyword evidence="3 5" id="KW-0238">DNA-binding</keyword>
<evidence type="ECO:0000256" key="6">
    <source>
        <dbReference type="SAM" id="MobiDB-lite"/>
    </source>
</evidence>
<dbReference type="PROSITE" id="PS51755">
    <property type="entry name" value="OMPR_PHOB"/>
    <property type="match status" value="1"/>
</dbReference>
<dbReference type="Gene3D" id="1.10.10.10">
    <property type="entry name" value="Winged helix-like DNA-binding domain superfamily/Winged helix DNA-binding domain"/>
    <property type="match status" value="1"/>
</dbReference>
<organism evidence="8 9">
    <name type="scientific">Amycolatopsis lurida NRRL 2430</name>
    <dbReference type="NCBI Taxonomy" id="1460371"/>
    <lineage>
        <taxon>Bacteria</taxon>
        <taxon>Bacillati</taxon>
        <taxon>Actinomycetota</taxon>
        <taxon>Actinomycetes</taxon>
        <taxon>Pseudonocardiales</taxon>
        <taxon>Pseudonocardiaceae</taxon>
        <taxon>Amycolatopsis</taxon>
    </lineage>
</organism>
<feature type="DNA-binding region" description="OmpR/PhoB-type" evidence="5">
    <location>
        <begin position="19"/>
        <end position="123"/>
    </location>
</feature>
<dbReference type="GO" id="GO:0006355">
    <property type="term" value="P:regulation of DNA-templated transcription"/>
    <property type="evidence" value="ECO:0007669"/>
    <property type="project" value="InterPro"/>
</dbReference>
<evidence type="ECO:0000259" key="7">
    <source>
        <dbReference type="PROSITE" id="PS51755"/>
    </source>
</evidence>
<dbReference type="SUPFAM" id="SSF48452">
    <property type="entry name" value="TPR-like"/>
    <property type="match status" value="1"/>
</dbReference>
<feature type="region of interest" description="Disordered" evidence="6">
    <location>
        <begin position="1"/>
        <end position="21"/>
    </location>
</feature>
<evidence type="ECO:0000256" key="1">
    <source>
        <dbReference type="ARBA" id="ARBA00005820"/>
    </source>
</evidence>
<dbReference type="SMART" id="SM01043">
    <property type="entry name" value="BTAD"/>
    <property type="match status" value="1"/>
</dbReference>
<dbReference type="AlphaFoldDB" id="A0A2P2FR56"/>
<evidence type="ECO:0000256" key="5">
    <source>
        <dbReference type="PROSITE-ProRule" id="PRU01091"/>
    </source>
</evidence>
<dbReference type="GO" id="GO:0003677">
    <property type="term" value="F:DNA binding"/>
    <property type="evidence" value="ECO:0007669"/>
    <property type="project" value="UniProtKB-UniRule"/>
</dbReference>
<sequence>MYTGSRVADTHHGSAPNPIPVTPASPVRFTLLGPLELVRDGIDYAPTTPKLLQVLAMLVMSPGKIVPIDTIVRELWADDPPRSVRTTMHTYVYQLRKCIEENELAPYGETMLATKPPGYVFRIAPEQVDVFQFQELQQRGRELQLRGEHIEAAKAFRSALALWSGPPLANVHCGPVLSAYSVDLVEQRRSTLHLRIEADIAAGMRHELIGELRSLVAANPLDEALHGQLIRVLGRSGRRSDALATYRQVRTRLNYELGVEPCDELQVLHHDLLSEGEPA</sequence>
<dbReference type="Pfam" id="PF00486">
    <property type="entry name" value="Trans_reg_C"/>
    <property type="match status" value="1"/>
</dbReference>
<evidence type="ECO:0000313" key="9">
    <source>
        <dbReference type="Proteomes" id="UP000256220"/>
    </source>
</evidence>
<dbReference type="Proteomes" id="UP000256220">
    <property type="component" value="Unassembled WGS sequence"/>
</dbReference>
<dbReference type="RefSeq" id="WP_198935755.1">
    <property type="nucleotide sequence ID" value="NZ_JFBM01000019.1"/>
</dbReference>
<proteinExistence type="inferred from homology"/>
<keyword evidence="2" id="KW-0805">Transcription regulation</keyword>
<feature type="domain" description="OmpR/PhoB-type" evidence="7">
    <location>
        <begin position="19"/>
        <end position="123"/>
    </location>
</feature>
<dbReference type="Gene3D" id="1.25.40.10">
    <property type="entry name" value="Tetratricopeptide repeat domain"/>
    <property type="match status" value="1"/>
</dbReference>
<dbReference type="SUPFAM" id="SSF46894">
    <property type="entry name" value="C-terminal effector domain of the bipartite response regulators"/>
    <property type="match status" value="1"/>
</dbReference>
<evidence type="ECO:0000256" key="2">
    <source>
        <dbReference type="ARBA" id="ARBA00023015"/>
    </source>
</evidence>
<reference evidence="8 9" key="1">
    <citation type="journal article" date="2014" name="Genome Announc.">
        <title>Draft Genome Sequence of Amycolatopsis lurida NRRL 2430, Producer of the Glycopeptide Family Antibiotic Ristocetin.</title>
        <authorList>
            <person name="Kwun M.J."/>
            <person name="Hong H.J."/>
        </authorList>
    </citation>
    <scope>NUCLEOTIDE SEQUENCE [LARGE SCALE GENOMIC DNA]</scope>
    <source>
        <strain evidence="8 9">NRRL 2430</strain>
    </source>
</reference>
<keyword evidence="9" id="KW-1185">Reference proteome</keyword>
<dbReference type="InterPro" id="IPR011990">
    <property type="entry name" value="TPR-like_helical_dom_sf"/>
</dbReference>
<dbReference type="InterPro" id="IPR051677">
    <property type="entry name" value="AfsR-DnrI-RedD_regulator"/>
</dbReference>
<dbReference type="SMART" id="SM00862">
    <property type="entry name" value="Trans_reg_C"/>
    <property type="match status" value="1"/>
</dbReference>
<dbReference type="PANTHER" id="PTHR35807:SF1">
    <property type="entry name" value="TRANSCRIPTIONAL REGULATOR REDD"/>
    <property type="match status" value="1"/>
</dbReference>
<accession>A0A2P2FR56</accession>
<keyword evidence="4" id="KW-0804">Transcription</keyword>
<dbReference type="GO" id="GO:0000160">
    <property type="term" value="P:phosphorelay signal transduction system"/>
    <property type="evidence" value="ECO:0007669"/>
    <property type="project" value="InterPro"/>
</dbReference>
<dbReference type="CDD" id="cd15831">
    <property type="entry name" value="BTAD"/>
    <property type="match status" value="1"/>
</dbReference>
<comment type="similarity">
    <text evidence="1">Belongs to the AfsR/DnrI/RedD regulatory family.</text>
</comment>
<evidence type="ECO:0000256" key="3">
    <source>
        <dbReference type="ARBA" id="ARBA00023125"/>
    </source>
</evidence>